<keyword evidence="5" id="KW-0997">Cell inner membrane</keyword>
<evidence type="ECO:0000313" key="14">
    <source>
        <dbReference type="Proteomes" id="UP000490980"/>
    </source>
</evidence>
<reference evidence="13 14" key="1">
    <citation type="submission" date="2020-03" db="EMBL/GenBank/DDBJ databases">
        <authorList>
            <person name="Lai Q."/>
        </authorList>
    </citation>
    <scope>NUCLEOTIDE SEQUENCE [LARGE SCALE GENOMIC DNA]</scope>
    <source>
        <strain evidence="13 14">CCUG 25036</strain>
    </source>
</reference>
<feature type="domain" description="General secretion pathway GspH" evidence="12">
    <location>
        <begin position="46"/>
        <end position="156"/>
    </location>
</feature>
<evidence type="ECO:0000256" key="6">
    <source>
        <dbReference type="ARBA" id="ARBA00022692"/>
    </source>
</evidence>
<feature type="transmembrane region" description="Helical" evidence="11">
    <location>
        <begin position="12"/>
        <end position="32"/>
    </location>
</feature>
<evidence type="ECO:0000259" key="12">
    <source>
        <dbReference type="Pfam" id="PF12019"/>
    </source>
</evidence>
<dbReference type="Gene3D" id="3.55.40.10">
    <property type="entry name" value="minor pseudopilin epsh domain"/>
    <property type="match status" value="1"/>
</dbReference>
<comment type="similarity">
    <text evidence="9">Belongs to the GSP H family.</text>
</comment>
<dbReference type="NCBIfam" id="TIGR02532">
    <property type="entry name" value="IV_pilin_GFxxxE"/>
    <property type="match status" value="1"/>
</dbReference>
<evidence type="ECO:0000256" key="9">
    <source>
        <dbReference type="ARBA" id="ARBA00025772"/>
    </source>
</evidence>
<keyword evidence="14" id="KW-1185">Reference proteome</keyword>
<dbReference type="InterPro" id="IPR045584">
    <property type="entry name" value="Pilin-like"/>
</dbReference>
<keyword evidence="6 11" id="KW-0812">Transmembrane</keyword>
<evidence type="ECO:0000256" key="10">
    <source>
        <dbReference type="ARBA" id="ARBA00030775"/>
    </source>
</evidence>
<dbReference type="Proteomes" id="UP000490980">
    <property type="component" value="Unassembled WGS sequence"/>
</dbReference>
<dbReference type="InterPro" id="IPR022346">
    <property type="entry name" value="T2SS_GspH"/>
</dbReference>
<evidence type="ECO:0000256" key="7">
    <source>
        <dbReference type="ARBA" id="ARBA00022989"/>
    </source>
</evidence>
<evidence type="ECO:0000256" key="3">
    <source>
        <dbReference type="ARBA" id="ARBA00022475"/>
    </source>
</evidence>
<evidence type="ECO:0000256" key="5">
    <source>
        <dbReference type="ARBA" id="ARBA00022519"/>
    </source>
</evidence>
<sequence length="197" mass="20279">MKPQRTRGFSILELMITVAVIAVLLAIAAPVWRNAMRKSYLSSVVNGIVGDMQYARAEAANRHQFVSICRSTNGSTCDTSAVNYDAGYIVYAYNAAANGGNQAYSASTGTLLRVVAAQTNVSVQATDGNFITFGQTGLPLPNGTRTTLNMVACARTQAGSTGVGVNTNATPGARITLGLSGSVASTKLASTAACTAS</sequence>
<organism evidence="13 14">
    <name type="scientific">Luteibacter anthropi</name>
    <dbReference type="NCBI Taxonomy" id="564369"/>
    <lineage>
        <taxon>Bacteria</taxon>
        <taxon>Pseudomonadati</taxon>
        <taxon>Pseudomonadota</taxon>
        <taxon>Gammaproteobacteria</taxon>
        <taxon>Lysobacterales</taxon>
        <taxon>Rhodanobacteraceae</taxon>
        <taxon>Luteibacter</taxon>
    </lineage>
</organism>
<dbReference type="RefSeq" id="WP_166949943.1">
    <property type="nucleotide sequence ID" value="NZ_JAARLZ010000008.1"/>
</dbReference>
<dbReference type="GO" id="GO:0015628">
    <property type="term" value="P:protein secretion by the type II secretion system"/>
    <property type="evidence" value="ECO:0007669"/>
    <property type="project" value="InterPro"/>
</dbReference>
<dbReference type="Pfam" id="PF12019">
    <property type="entry name" value="GspH"/>
    <property type="match status" value="1"/>
</dbReference>
<keyword evidence="7 11" id="KW-1133">Transmembrane helix</keyword>
<keyword evidence="4" id="KW-0488">Methylation</keyword>
<dbReference type="AlphaFoldDB" id="A0A7X5UCH2"/>
<evidence type="ECO:0000256" key="2">
    <source>
        <dbReference type="ARBA" id="ARBA00021549"/>
    </source>
</evidence>
<dbReference type="EMBL" id="JAARLZ010000008">
    <property type="protein sequence ID" value="NII07779.1"/>
    <property type="molecule type" value="Genomic_DNA"/>
</dbReference>
<dbReference type="InterPro" id="IPR012902">
    <property type="entry name" value="N_methyl_site"/>
</dbReference>
<evidence type="ECO:0000256" key="8">
    <source>
        <dbReference type="ARBA" id="ARBA00023136"/>
    </source>
</evidence>
<dbReference type="Pfam" id="PF07963">
    <property type="entry name" value="N_methyl"/>
    <property type="match status" value="1"/>
</dbReference>
<accession>A0A7X5UCH2</accession>
<dbReference type="SUPFAM" id="SSF54523">
    <property type="entry name" value="Pili subunits"/>
    <property type="match status" value="1"/>
</dbReference>
<evidence type="ECO:0000313" key="13">
    <source>
        <dbReference type="EMBL" id="NII07779.1"/>
    </source>
</evidence>
<proteinExistence type="inferred from homology"/>
<dbReference type="GO" id="GO:0015627">
    <property type="term" value="C:type II protein secretion system complex"/>
    <property type="evidence" value="ECO:0007669"/>
    <property type="project" value="InterPro"/>
</dbReference>
<evidence type="ECO:0000256" key="11">
    <source>
        <dbReference type="SAM" id="Phobius"/>
    </source>
</evidence>
<evidence type="ECO:0000256" key="4">
    <source>
        <dbReference type="ARBA" id="ARBA00022481"/>
    </source>
</evidence>
<comment type="subcellular location">
    <subcellularLocation>
        <location evidence="1">Cell inner membrane</location>
        <topology evidence="1">Single-pass membrane protein</topology>
    </subcellularLocation>
</comment>
<keyword evidence="8 11" id="KW-0472">Membrane</keyword>
<name>A0A7X5UCH2_9GAMM</name>
<gene>
    <name evidence="13" type="ORF">HBF25_15445</name>
</gene>
<evidence type="ECO:0000256" key="1">
    <source>
        <dbReference type="ARBA" id="ARBA00004377"/>
    </source>
</evidence>
<keyword evidence="3" id="KW-1003">Cell membrane</keyword>
<dbReference type="GO" id="GO:0005886">
    <property type="term" value="C:plasma membrane"/>
    <property type="evidence" value="ECO:0007669"/>
    <property type="project" value="UniProtKB-SubCell"/>
</dbReference>
<protein>
    <recommendedName>
        <fullName evidence="2">Type II secretion system protein H</fullName>
    </recommendedName>
    <alternativeName>
        <fullName evidence="10">General secretion pathway protein H</fullName>
    </alternativeName>
</protein>
<comment type="caution">
    <text evidence="13">The sequence shown here is derived from an EMBL/GenBank/DDBJ whole genome shotgun (WGS) entry which is preliminary data.</text>
</comment>